<dbReference type="NCBIfam" id="NF000595">
    <property type="entry name" value="PRK00015.1-3"/>
    <property type="match status" value="1"/>
</dbReference>
<feature type="binding site" evidence="12">
    <location>
        <position position="9"/>
    </location>
    <ligand>
        <name>a divalent metal cation</name>
        <dbReference type="ChEBI" id="CHEBI:60240"/>
    </ligand>
</feature>
<protein>
    <recommendedName>
        <fullName evidence="13">Ribonuclease</fullName>
        <ecNumber evidence="13">3.1.26.4</ecNumber>
    </recommendedName>
</protein>
<dbReference type="Gene3D" id="3.30.420.10">
    <property type="entry name" value="Ribonuclease H-like superfamily/Ribonuclease H"/>
    <property type="match status" value="1"/>
</dbReference>
<dbReference type="GO" id="GO:0004523">
    <property type="term" value="F:RNA-DNA hybrid ribonuclease activity"/>
    <property type="evidence" value="ECO:0007669"/>
    <property type="project" value="UniProtKB-UniRule"/>
</dbReference>
<dbReference type="GO" id="GO:0043137">
    <property type="term" value="P:DNA replication, removal of RNA primer"/>
    <property type="evidence" value="ECO:0007669"/>
    <property type="project" value="TreeGrafter"/>
</dbReference>
<feature type="binding site" evidence="12">
    <location>
        <position position="106"/>
    </location>
    <ligand>
        <name>a divalent metal cation</name>
        <dbReference type="ChEBI" id="CHEBI:60240"/>
    </ligand>
</feature>
<evidence type="ECO:0000256" key="12">
    <source>
        <dbReference type="PROSITE-ProRule" id="PRU01319"/>
    </source>
</evidence>
<name>A0A1G2F3K1_9BACT</name>
<evidence type="ECO:0000256" key="8">
    <source>
        <dbReference type="ARBA" id="ARBA00022723"/>
    </source>
</evidence>
<dbReference type="GO" id="GO:0006298">
    <property type="term" value="P:mismatch repair"/>
    <property type="evidence" value="ECO:0007669"/>
    <property type="project" value="TreeGrafter"/>
</dbReference>
<dbReference type="Pfam" id="PF01351">
    <property type="entry name" value="RNase_HII"/>
    <property type="match status" value="1"/>
</dbReference>
<dbReference type="InterPro" id="IPR022898">
    <property type="entry name" value="RNase_HII"/>
</dbReference>
<sequence>MKEFIVGIDEVGRGPLAGPLVLGLVVCEKSLLKIFKGIRDSKKLSAKKREEWRRKVKSQKSKVKSFITSVNNKTIDKIGLTKAAKIAVSRLLKKANIGLKTKIYLDGGLKAPKQYINQKIIIRGDEKIPVIAAASIIAKVARDGLMRKMAKKFPNYGFEFHKGYGVKLHYRRIKKYGISPIHRKTFLKKFPTKRRLSFAN</sequence>
<proteinExistence type="inferred from homology"/>
<dbReference type="CDD" id="cd07182">
    <property type="entry name" value="RNase_HII_bacteria_HII_like"/>
    <property type="match status" value="1"/>
</dbReference>
<dbReference type="InterPro" id="IPR036397">
    <property type="entry name" value="RNaseH_sf"/>
</dbReference>
<evidence type="ECO:0000256" key="7">
    <source>
        <dbReference type="ARBA" id="ARBA00022722"/>
    </source>
</evidence>
<evidence type="ECO:0000259" key="14">
    <source>
        <dbReference type="PROSITE" id="PS51975"/>
    </source>
</evidence>
<dbReference type="EC" id="3.1.26.4" evidence="13"/>
<feature type="binding site" evidence="12">
    <location>
        <position position="10"/>
    </location>
    <ligand>
        <name>a divalent metal cation</name>
        <dbReference type="ChEBI" id="CHEBI:60240"/>
    </ligand>
</feature>
<keyword evidence="7 12" id="KW-0540">Nuclease</keyword>
<evidence type="ECO:0000313" key="16">
    <source>
        <dbReference type="Proteomes" id="UP000176787"/>
    </source>
</evidence>
<keyword evidence="11" id="KW-0464">Manganese</keyword>
<evidence type="ECO:0000256" key="9">
    <source>
        <dbReference type="ARBA" id="ARBA00022759"/>
    </source>
</evidence>
<dbReference type="SUPFAM" id="SSF53098">
    <property type="entry name" value="Ribonuclease H-like"/>
    <property type="match status" value="1"/>
</dbReference>
<dbReference type="EMBL" id="MHMS01000014">
    <property type="protein sequence ID" value="OGZ32121.1"/>
    <property type="molecule type" value="Genomic_DNA"/>
</dbReference>
<evidence type="ECO:0000256" key="13">
    <source>
        <dbReference type="RuleBase" id="RU003515"/>
    </source>
</evidence>
<evidence type="ECO:0000256" key="3">
    <source>
        <dbReference type="ARBA" id="ARBA00004065"/>
    </source>
</evidence>
<comment type="cofactor">
    <cofactor evidence="2">
        <name>Mg(2+)</name>
        <dbReference type="ChEBI" id="CHEBI:18420"/>
    </cofactor>
</comment>
<organism evidence="15 16">
    <name type="scientific">Candidatus Niyogibacteria bacterium RIFCSPLOWO2_12_FULL_41_13</name>
    <dbReference type="NCBI Taxonomy" id="1801726"/>
    <lineage>
        <taxon>Bacteria</taxon>
        <taxon>Candidatus Niyogiibacteriota</taxon>
    </lineage>
</organism>
<dbReference type="STRING" id="1801726.A3H02_03055"/>
<dbReference type="Proteomes" id="UP000176787">
    <property type="component" value="Unassembled WGS sequence"/>
</dbReference>
<evidence type="ECO:0000256" key="1">
    <source>
        <dbReference type="ARBA" id="ARBA00000077"/>
    </source>
</evidence>
<evidence type="ECO:0000256" key="10">
    <source>
        <dbReference type="ARBA" id="ARBA00022801"/>
    </source>
</evidence>
<evidence type="ECO:0000256" key="11">
    <source>
        <dbReference type="ARBA" id="ARBA00023211"/>
    </source>
</evidence>
<dbReference type="InterPro" id="IPR001352">
    <property type="entry name" value="RNase_HII/HIII"/>
</dbReference>
<comment type="catalytic activity">
    <reaction evidence="1 12 13">
        <text>Endonucleolytic cleavage to 5'-phosphomonoester.</text>
        <dbReference type="EC" id="3.1.26.4"/>
    </reaction>
</comment>
<evidence type="ECO:0000256" key="5">
    <source>
        <dbReference type="ARBA" id="ARBA00007383"/>
    </source>
</evidence>
<dbReference type="AlphaFoldDB" id="A0A1G2F3K1"/>
<evidence type="ECO:0000256" key="6">
    <source>
        <dbReference type="ARBA" id="ARBA00022490"/>
    </source>
</evidence>
<dbReference type="InterPro" id="IPR024567">
    <property type="entry name" value="RNase_HII/HIII_dom"/>
</dbReference>
<dbReference type="PANTHER" id="PTHR10954:SF18">
    <property type="entry name" value="RIBONUCLEASE HII"/>
    <property type="match status" value="1"/>
</dbReference>
<dbReference type="PROSITE" id="PS51975">
    <property type="entry name" value="RNASE_H_2"/>
    <property type="match status" value="1"/>
</dbReference>
<dbReference type="InterPro" id="IPR012337">
    <property type="entry name" value="RNaseH-like_sf"/>
</dbReference>
<evidence type="ECO:0000313" key="15">
    <source>
        <dbReference type="EMBL" id="OGZ32121.1"/>
    </source>
</evidence>
<evidence type="ECO:0000256" key="4">
    <source>
        <dbReference type="ARBA" id="ARBA00004496"/>
    </source>
</evidence>
<keyword evidence="8 12" id="KW-0479">Metal-binding</keyword>
<comment type="similarity">
    <text evidence="5 13">Belongs to the RNase HII family.</text>
</comment>
<comment type="cofactor">
    <cofactor evidence="12">
        <name>Mn(2+)</name>
        <dbReference type="ChEBI" id="CHEBI:29035"/>
    </cofactor>
    <cofactor evidence="12">
        <name>Mg(2+)</name>
        <dbReference type="ChEBI" id="CHEBI:18420"/>
    </cofactor>
    <text evidence="12">Manganese or magnesium. Binds 1 divalent metal ion per monomer in the absence of substrate. May bind a second metal ion after substrate binding.</text>
</comment>
<dbReference type="PANTHER" id="PTHR10954">
    <property type="entry name" value="RIBONUCLEASE H2 SUBUNIT A"/>
    <property type="match status" value="1"/>
</dbReference>
<comment type="caution">
    <text evidence="15">The sequence shown here is derived from an EMBL/GenBank/DDBJ whole genome shotgun (WGS) entry which is preliminary data.</text>
</comment>
<keyword evidence="6" id="KW-0963">Cytoplasm</keyword>
<comment type="subcellular location">
    <subcellularLocation>
        <location evidence="4">Cytoplasm</location>
    </subcellularLocation>
</comment>
<comment type="function">
    <text evidence="3 13">Endonuclease that specifically degrades the RNA of RNA-DNA hybrids.</text>
</comment>
<accession>A0A1G2F3K1</accession>
<keyword evidence="9 12" id="KW-0255">Endonuclease</keyword>
<feature type="domain" description="RNase H type-2" evidence="14">
    <location>
        <begin position="3"/>
        <end position="198"/>
    </location>
</feature>
<dbReference type="GO" id="GO:0046872">
    <property type="term" value="F:metal ion binding"/>
    <property type="evidence" value="ECO:0007669"/>
    <property type="project" value="UniProtKB-KW"/>
</dbReference>
<keyword evidence="10 12" id="KW-0378">Hydrolase</keyword>
<evidence type="ECO:0000256" key="2">
    <source>
        <dbReference type="ARBA" id="ARBA00001946"/>
    </source>
</evidence>
<dbReference type="GO" id="GO:0003723">
    <property type="term" value="F:RNA binding"/>
    <property type="evidence" value="ECO:0007669"/>
    <property type="project" value="UniProtKB-UniRule"/>
</dbReference>
<dbReference type="GO" id="GO:0032299">
    <property type="term" value="C:ribonuclease H2 complex"/>
    <property type="evidence" value="ECO:0007669"/>
    <property type="project" value="TreeGrafter"/>
</dbReference>
<reference evidence="15 16" key="1">
    <citation type="journal article" date="2016" name="Nat. Commun.">
        <title>Thousands of microbial genomes shed light on interconnected biogeochemical processes in an aquifer system.</title>
        <authorList>
            <person name="Anantharaman K."/>
            <person name="Brown C.T."/>
            <person name="Hug L.A."/>
            <person name="Sharon I."/>
            <person name="Castelle C.J."/>
            <person name="Probst A.J."/>
            <person name="Thomas B.C."/>
            <person name="Singh A."/>
            <person name="Wilkins M.J."/>
            <person name="Karaoz U."/>
            <person name="Brodie E.L."/>
            <person name="Williams K.H."/>
            <person name="Hubbard S.S."/>
            <person name="Banfield J.F."/>
        </authorList>
    </citation>
    <scope>NUCLEOTIDE SEQUENCE [LARGE SCALE GENOMIC DNA]</scope>
</reference>
<gene>
    <name evidence="15" type="ORF">A3H02_03055</name>
</gene>
<dbReference type="GO" id="GO:0005737">
    <property type="term" value="C:cytoplasm"/>
    <property type="evidence" value="ECO:0007669"/>
    <property type="project" value="UniProtKB-SubCell"/>
</dbReference>